<feature type="domain" description="HTH araC/xylS-type" evidence="4">
    <location>
        <begin position="290"/>
        <end position="388"/>
    </location>
</feature>
<dbReference type="PROSITE" id="PS00041">
    <property type="entry name" value="HTH_ARAC_FAMILY_1"/>
    <property type="match status" value="1"/>
</dbReference>
<keyword evidence="1" id="KW-0805">Transcription regulation</keyword>
<dbReference type="InterPro" id="IPR018062">
    <property type="entry name" value="HTH_AraC-typ_CS"/>
</dbReference>
<dbReference type="Gene3D" id="1.10.10.60">
    <property type="entry name" value="Homeodomain-like"/>
    <property type="match status" value="2"/>
</dbReference>
<dbReference type="EMBL" id="VWOX01000002">
    <property type="protein sequence ID" value="KAA5546079.1"/>
    <property type="molecule type" value="Genomic_DNA"/>
</dbReference>
<dbReference type="PANTHER" id="PTHR43280">
    <property type="entry name" value="ARAC-FAMILY TRANSCRIPTIONAL REGULATOR"/>
    <property type="match status" value="1"/>
</dbReference>
<dbReference type="Gene3D" id="3.40.50.2300">
    <property type="match status" value="2"/>
</dbReference>
<evidence type="ECO:0000259" key="4">
    <source>
        <dbReference type="PROSITE" id="PS01124"/>
    </source>
</evidence>
<keyword evidence="2" id="KW-0238">DNA-binding</keyword>
<evidence type="ECO:0000313" key="5">
    <source>
        <dbReference type="EMBL" id="KAA5546079.1"/>
    </source>
</evidence>
<dbReference type="InterPro" id="IPR020449">
    <property type="entry name" value="Tscrpt_reg_AraC-type_HTH"/>
</dbReference>
<reference evidence="5 6" key="1">
    <citation type="submission" date="2019-08" db="EMBL/GenBank/DDBJ databases">
        <authorList>
            <person name="Dhanesh K."/>
            <person name="Kumar G."/>
            <person name="Sasikala C."/>
            <person name="Venkata Ramana C."/>
        </authorList>
    </citation>
    <scope>NUCLEOTIDE SEQUENCE [LARGE SCALE GENOMIC DNA]</scope>
    <source>
        <strain evidence="5 6">JC645</strain>
    </source>
</reference>
<organism evidence="5 6">
    <name type="scientific">Roseiconus nitratireducens</name>
    <dbReference type="NCBI Taxonomy" id="2605748"/>
    <lineage>
        <taxon>Bacteria</taxon>
        <taxon>Pseudomonadati</taxon>
        <taxon>Planctomycetota</taxon>
        <taxon>Planctomycetia</taxon>
        <taxon>Pirellulales</taxon>
        <taxon>Pirellulaceae</taxon>
        <taxon>Roseiconus</taxon>
    </lineage>
</organism>
<sequence length="390" mass="43674">MADNTIPIAVILPAGQEFASRLMTGVNHYRDERPELDPLELHYRNADDNPLVRERVDVAGAILWVDRNSAWPPTIVARGVKAVNCCFDWRGEPGIVSLGIDLDASCDLVLSHVSSIAPRQFAVVGVNFSKRPHSAALCQRLVDRAAEDGWSAKTHEIQGPHPDEQRRRMTEVAAESELLEFLRNLEKPAFLWCENDHVARMLCNAAEHLHLSVPEQLAIMGSGDYRVASHYSPSLSTLPRPAEEMGYAAARLLHEWILEDGAQPPDLEIPPRPILMRQSTVDTTNWEKIRQARLLIETEACNGITVDRICRRVQLSKGTFTKRYATLYGVTPGADISNVKIETAKRLLRESSQSVAEVGSTIGFSEQSKFSKFFKRWTGLTPTQYRRSPT</sequence>
<dbReference type="PRINTS" id="PR00032">
    <property type="entry name" value="HTHARAC"/>
</dbReference>
<keyword evidence="6" id="KW-1185">Reference proteome</keyword>
<dbReference type="Pfam" id="PF12833">
    <property type="entry name" value="HTH_18"/>
    <property type="match status" value="1"/>
</dbReference>
<comment type="caution">
    <text evidence="5">The sequence shown here is derived from an EMBL/GenBank/DDBJ whole genome shotgun (WGS) entry which is preliminary data.</text>
</comment>
<dbReference type="Pfam" id="PF13377">
    <property type="entry name" value="Peripla_BP_3"/>
    <property type="match status" value="1"/>
</dbReference>
<dbReference type="InterPro" id="IPR018060">
    <property type="entry name" value="HTH_AraC"/>
</dbReference>
<dbReference type="RefSeq" id="WP_150075086.1">
    <property type="nucleotide sequence ID" value="NZ_VWOX01000002.1"/>
</dbReference>
<dbReference type="GO" id="GO:0043565">
    <property type="term" value="F:sequence-specific DNA binding"/>
    <property type="evidence" value="ECO:0007669"/>
    <property type="project" value="InterPro"/>
</dbReference>
<keyword evidence="3" id="KW-0804">Transcription</keyword>
<evidence type="ECO:0000256" key="3">
    <source>
        <dbReference type="ARBA" id="ARBA00023163"/>
    </source>
</evidence>
<proteinExistence type="predicted"/>
<evidence type="ECO:0000313" key="6">
    <source>
        <dbReference type="Proteomes" id="UP000324479"/>
    </source>
</evidence>
<dbReference type="Proteomes" id="UP000324479">
    <property type="component" value="Unassembled WGS sequence"/>
</dbReference>
<name>A0A5M6DIR1_9BACT</name>
<dbReference type="InterPro" id="IPR009057">
    <property type="entry name" value="Homeodomain-like_sf"/>
</dbReference>
<dbReference type="InterPro" id="IPR028082">
    <property type="entry name" value="Peripla_BP_I"/>
</dbReference>
<protein>
    <submittedName>
        <fullName evidence="5">Helix-turn-helix domain-containing protein</fullName>
    </submittedName>
</protein>
<evidence type="ECO:0000256" key="2">
    <source>
        <dbReference type="ARBA" id="ARBA00023125"/>
    </source>
</evidence>
<dbReference type="SUPFAM" id="SSF46689">
    <property type="entry name" value="Homeodomain-like"/>
    <property type="match status" value="2"/>
</dbReference>
<dbReference type="PANTHER" id="PTHR43280:SF28">
    <property type="entry name" value="HTH-TYPE TRANSCRIPTIONAL ACTIVATOR RHAS"/>
    <property type="match status" value="1"/>
</dbReference>
<dbReference type="SMART" id="SM00342">
    <property type="entry name" value="HTH_ARAC"/>
    <property type="match status" value="1"/>
</dbReference>
<evidence type="ECO:0000256" key="1">
    <source>
        <dbReference type="ARBA" id="ARBA00023015"/>
    </source>
</evidence>
<gene>
    <name evidence="5" type="ORF">FYK55_04040</name>
</gene>
<dbReference type="SUPFAM" id="SSF53822">
    <property type="entry name" value="Periplasmic binding protein-like I"/>
    <property type="match status" value="1"/>
</dbReference>
<accession>A0A5M6DIR1</accession>
<dbReference type="PROSITE" id="PS01124">
    <property type="entry name" value="HTH_ARAC_FAMILY_2"/>
    <property type="match status" value="1"/>
</dbReference>
<dbReference type="InterPro" id="IPR046335">
    <property type="entry name" value="LacI/GalR-like_sensor"/>
</dbReference>
<dbReference type="AlphaFoldDB" id="A0A5M6DIR1"/>
<dbReference type="GO" id="GO:0003700">
    <property type="term" value="F:DNA-binding transcription factor activity"/>
    <property type="evidence" value="ECO:0007669"/>
    <property type="project" value="InterPro"/>
</dbReference>